<evidence type="ECO:0000313" key="1">
    <source>
        <dbReference type="EMBL" id="CAD7199463.1"/>
    </source>
</evidence>
<proteinExistence type="predicted"/>
<gene>
    <name evidence="1" type="ORF">TDIB3V08_LOCUS5712</name>
</gene>
<accession>A0A7R8ZAJ7</accession>
<reference evidence="1" key="1">
    <citation type="submission" date="2020-11" db="EMBL/GenBank/DDBJ databases">
        <authorList>
            <person name="Tran Van P."/>
        </authorList>
    </citation>
    <scope>NUCLEOTIDE SEQUENCE</scope>
</reference>
<sequence>MRATELPITRCKGKEKVLSPAQTNTQTTALQWNTSVIMMDWRKTKRSVTTAEDGRHQLLAGVRVDGRQALTTERRAASDPPPLSACLLPLLPVTSRDTALAPGSLDVIIVYLNMILDPAVESEDKQPLVKGIRLHFPVDNLHSKESSGEGDLGGDESPIWTLGHSEQNIEPVRGNVRCSVLDWKRHKTLCTSDVRWVYKGGIERQNPPFFRIDIGLVGPSLSGGSGKTAPFAPLLVALDAIERFFSRGKKLSFFQAVIFGTMVVGNTSKLFKLDFQGFKPHLFLQNNTRINVTKFRCYLVAQPPSAVTGRTRSCRARHDVLRNLEVLGSLPDSGMRRGEEDVPAERCFWCLCLPLGGRYQAPPPPSPSAVMHVFYHEDRGKCCKKLLRFNDYPNKMTFRANVMLQVKFEHPIIFTSCDVAVTSTDWLFASIKPRYNDFSLEDMEQYSMAYLVSILATPYTMYILHKLQYLCEDNQVFLLLHGTGTMNNVSSVR</sequence>
<organism evidence="1">
    <name type="scientific">Timema douglasi</name>
    <name type="common">Walking stick</name>
    <dbReference type="NCBI Taxonomy" id="61478"/>
    <lineage>
        <taxon>Eukaryota</taxon>
        <taxon>Metazoa</taxon>
        <taxon>Ecdysozoa</taxon>
        <taxon>Arthropoda</taxon>
        <taxon>Hexapoda</taxon>
        <taxon>Insecta</taxon>
        <taxon>Pterygota</taxon>
        <taxon>Neoptera</taxon>
        <taxon>Polyneoptera</taxon>
        <taxon>Phasmatodea</taxon>
        <taxon>Timematodea</taxon>
        <taxon>Timematoidea</taxon>
        <taxon>Timematidae</taxon>
        <taxon>Timema</taxon>
    </lineage>
</organism>
<dbReference type="AlphaFoldDB" id="A0A7R8ZAJ7"/>
<dbReference type="EMBL" id="OA566793">
    <property type="protein sequence ID" value="CAD7199463.1"/>
    <property type="molecule type" value="Genomic_DNA"/>
</dbReference>
<name>A0A7R8ZAJ7_TIMDO</name>
<protein>
    <submittedName>
        <fullName evidence="1">Uncharacterized protein</fullName>
    </submittedName>
</protein>